<evidence type="ECO:0000256" key="2">
    <source>
        <dbReference type="ARBA" id="ARBA00022475"/>
    </source>
</evidence>
<dbReference type="CDD" id="cd07984">
    <property type="entry name" value="LPLAT_LABLAT-like"/>
    <property type="match status" value="1"/>
</dbReference>
<keyword evidence="5 7" id="KW-0472">Membrane</keyword>
<organism evidence="8">
    <name type="scientific">uncultured Thiotrichaceae bacterium</name>
    <dbReference type="NCBI Taxonomy" id="298394"/>
    <lineage>
        <taxon>Bacteria</taxon>
        <taxon>Pseudomonadati</taxon>
        <taxon>Pseudomonadota</taxon>
        <taxon>Gammaproteobacteria</taxon>
        <taxon>Thiotrichales</taxon>
        <taxon>Thiotrichaceae</taxon>
        <taxon>environmental samples</taxon>
    </lineage>
</organism>
<comment type="subcellular location">
    <subcellularLocation>
        <location evidence="1">Cell inner membrane</location>
    </subcellularLocation>
</comment>
<dbReference type="GO" id="GO:0009247">
    <property type="term" value="P:glycolipid biosynthetic process"/>
    <property type="evidence" value="ECO:0007669"/>
    <property type="project" value="UniProtKB-ARBA"/>
</dbReference>
<evidence type="ECO:0000313" key="8">
    <source>
        <dbReference type="EMBL" id="CAA6825495.1"/>
    </source>
</evidence>
<keyword evidence="3" id="KW-0997">Cell inner membrane</keyword>
<sequence>MSSLSRGRFLHPRYWLIWFGLGVLWVLTKLPWRFAMGFGTFLGKALFPFLGSRRLISCINLQIAFPELTDSERKKLNLQHFISLLQGIIDSALSWWGSARKVKALTTTEGLHHLEKALAGDKGVILLSAHFSSLELGGRMLSDLMPEQIFHAVYRPHQNPLLEDLVAKLRGDRYGKAIPKDNIKDMVRSLRKGIPVWYAPDQGYLGKASLDVDFFGEAAATNAGTARLAKMTGAVVIPFFSFRAPDGKGYVLRLLPPLENFPSDSIEDDTRRINEVLEEQIREFPEQYLWMHKRYKKAGYDFYGRYAENHDVSGC</sequence>
<evidence type="ECO:0000256" key="4">
    <source>
        <dbReference type="ARBA" id="ARBA00022679"/>
    </source>
</evidence>
<dbReference type="PANTHER" id="PTHR30606">
    <property type="entry name" value="LIPID A BIOSYNTHESIS LAUROYL ACYLTRANSFERASE"/>
    <property type="match status" value="1"/>
</dbReference>
<evidence type="ECO:0000256" key="5">
    <source>
        <dbReference type="ARBA" id="ARBA00023136"/>
    </source>
</evidence>
<reference evidence="8" key="1">
    <citation type="submission" date="2020-01" db="EMBL/GenBank/DDBJ databases">
        <authorList>
            <person name="Meier V. D."/>
            <person name="Meier V D."/>
        </authorList>
    </citation>
    <scope>NUCLEOTIDE SEQUENCE</scope>
    <source>
        <strain evidence="8">HLG_WM_MAG_07</strain>
    </source>
</reference>
<dbReference type="Pfam" id="PF03279">
    <property type="entry name" value="Lip_A_acyltrans"/>
    <property type="match status" value="1"/>
</dbReference>
<dbReference type="AlphaFoldDB" id="A0A6S6U1C9"/>
<gene>
    <name evidence="8" type="ORF">HELGO_WM8002</name>
</gene>
<evidence type="ECO:0000256" key="3">
    <source>
        <dbReference type="ARBA" id="ARBA00022519"/>
    </source>
</evidence>
<dbReference type="GO" id="GO:0005886">
    <property type="term" value="C:plasma membrane"/>
    <property type="evidence" value="ECO:0007669"/>
    <property type="project" value="UniProtKB-SubCell"/>
</dbReference>
<dbReference type="PIRSF" id="PIRSF026649">
    <property type="entry name" value="MsbB"/>
    <property type="match status" value="1"/>
</dbReference>
<proteinExistence type="predicted"/>
<keyword evidence="2" id="KW-1003">Cell membrane</keyword>
<name>A0A6S6U1C9_9GAMM</name>
<evidence type="ECO:0000256" key="1">
    <source>
        <dbReference type="ARBA" id="ARBA00004533"/>
    </source>
</evidence>
<protein>
    <submittedName>
        <fullName evidence="8">Lipid A biosynthesis lauroyl acyltransferase (EC)</fullName>
        <ecNumber evidence="8">2.3.1.-</ecNumber>
    </submittedName>
</protein>
<keyword evidence="7" id="KW-0812">Transmembrane</keyword>
<keyword evidence="4 8" id="KW-0808">Transferase</keyword>
<accession>A0A6S6U1C9</accession>
<keyword evidence="6 8" id="KW-0012">Acyltransferase</keyword>
<evidence type="ECO:0000256" key="6">
    <source>
        <dbReference type="ARBA" id="ARBA00023315"/>
    </source>
</evidence>
<dbReference type="EC" id="2.3.1.-" evidence="8"/>
<dbReference type="GO" id="GO:0016746">
    <property type="term" value="F:acyltransferase activity"/>
    <property type="evidence" value="ECO:0007669"/>
    <property type="project" value="UniProtKB-KW"/>
</dbReference>
<keyword evidence="7" id="KW-1133">Transmembrane helix</keyword>
<dbReference type="InterPro" id="IPR004960">
    <property type="entry name" value="LipA_acyltrans"/>
</dbReference>
<dbReference type="EMBL" id="CACVAY010000127">
    <property type="protein sequence ID" value="CAA6825495.1"/>
    <property type="molecule type" value="Genomic_DNA"/>
</dbReference>
<feature type="transmembrane region" description="Helical" evidence="7">
    <location>
        <begin position="12"/>
        <end position="28"/>
    </location>
</feature>
<dbReference type="PANTHER" id="PTHR30606:SF9">
    <property type="entry name" value="LIPID A BIOSYNTHESIS LAUROYLTRANSFERASE"/>
    <property type="match status" value="1"/>
</dbReference>
<evidence type="ECO:0000256" key="7">
    <source>
        <dbReference type="SAM" id="Phobius"/>
    </source>
</evidence>